<evidence type="ECO:0000313" key="2">
    <source>
        <dbReference type="EMBL" id="KAG0723377.1"/>
    </source>
</evidence>
<reference evidence="2" key="1">
    <citation type="submission" date="2020-07" db="EMBL/GenBank/DDBJ databases">
        <title>The High-quality genome of the commercially important snow crab, Chionoecetes opilio.</title>
        <authorList>
            <person name="Jeong J.-H."/>
            <person name="Ryu S."/>
        </authorList>
    </citation>
    <scope>NUCLEOTIDE SEQUENCE</scope>
    <source>
        <strain evidence="2">MADBK_172401_WGS</strain>
        <tissue evidence="2">Digestive gland</tissue>
    </source>
</reference>
<proteinExistence type="predicted"/>
<dbReference type="InterPro" id="IPR046336">
    <property type="entry name" value="Lon_prtase_N_sf"/>
</dbReference>
<dbReference type="SMART" id="SM00464">
    <property type="entry name" value="LON"/>
    <property type="match status" value="1"/>
</dbReference>
<feature type="domain" description="Lon N-terminal" evidence="1">
    <location>
        <begin position="1"/>
        <end position="159"/>
    </location>
</feature>
<dbReference type="OrthoDB" id="2411602at2759"/>
<organism evidence="2 3">
    <name type="scientific">Chionoecetes opilio</name>
    <name type="common">Atlantic snow crab</name>
    <name type="synonym">Cancer opilio</name>
    <dbReference type="NCBI Taxonomy" id="41210"/>
    <lineage>
        <taxon>Eukaryota</taxon>
        <taxon>Metazoa</taxon>
        <taxon>Ecdysozoa</taxon>
        <taxon>Arthropoda</taxon>
        <taxon>Crustacea</taxon>
        <taxon>Multicrustacea</taxon>
        <taxon>Malacostraca</taxon>
        <taxon>Eumalacostraca</taxon>
        <taxon>Eucarida</taxon>
        <taxon>Decapoda</taxon>
        <taxon>Pleocyemata</taxon>
        <taxon>Brachyura</taxon>
        <taxon>Eubrachyura</taxon>
        <taxon>Majoidea</taxon>
        <taxon>Majidae</taxon>
        <taxon>Chionoecetes</taxon>
    </lineage>
</organism>
<keyword evidence="3" id="KW-1185">Reference proteome</keyword>
<dbReference type="InterPro" id="IPR027065">
    <property type="entry name" value="Lon_Prtase"/>
</dbReference>
<protein>
    <submittedName>
        <fullName evidence="2">Lon protease 2, peroxisomal</fullName>
    </submittedName>
</protein>
<evidence type="ECO:0000313" key="3">
    <source>
        <dbReference type="Proteomes" id="UP000770661"/>
    </source>
</evidence>
<dbReference type="InterPro" id="IPR015947">
    <property type="entry name" value="PUA-like_sf"/>
</dbReference>
<sequence length="170" mass="18683">MLPFSYNQEGRGNSLHEIGTAGVVVQVTGTSWPRPVYTLLVTGLCRFKLSSVIQEHPYLVASVKQLEDFKNVDGEGDAQVAELVLEFKEAAQKLIDMLDISVPGVAKLKDAVEKVPSQQLADTVATLVKATLLERLQVLDAIDVASRIRVTLPLLLRHIQKLKVCLILQV</sequence>
<dbReference type="SUPFAM" id="SSF88697">
    <property type="entry name" value="PUA domain-like"/>
    <property type="match status" value="1"/>
</dbReference>
<dbReference type="Proteomes" id="UP000770661">
    <property type="component" value="Unassembled WGS sequence"/>
</dbReference>
<dbReference type="Gene3D" id="2.30.130.40">
    <property type="entry name" value="LON domain-like"/>
    <property type="match status" value="1"/>
</dbReference>
<name>A0A8J5CYW8_CHIOP</name>
<comment type="caution">
    <text evidence="2">The sequence shown here is derived from an EMBL/GenBank/DDBJ whole genome shotgun (WGS) entry which is preliminary data.</text>
</comment>
<dbReference type="PROSITE" id="PS51787">
    <property type="entry name" value="LON_N"/>
    <property type="match status" value="1"/>
</dbReference>
<keyword evidence="2" id="KW-0645">Protease</keyword>
<dbReference type="PANTHER" id="PTHR10046">
    <property type="entry name" value="ATP DEPENDENT LON PROTEASE FAMILY MEMBER"/>
    <property type="match status" value="1"/>
</dbReference>
<gene>
    <name evidence="2" type="primary">lonp2_1</name>
    <name evidence="2" type="ORF">GWK47_000519</name>
</gene>
<dbReference type="GO" id="GO:0030163">
    <property type="term" value="P:protein catabolic process"/>
    <property type="evidence" value="ECO:0007669"/>
    <property type="project" value="InterPro"/>
</dbReference>
<dbReference type="EMBL" id="JACEEZ010008336">
    <property type="protein sequence ID" value="KAG0723377.1"/>
    <property type="molecule type" value="Genomic_DNA"/>
</dbReference>
<dbReference type="GO" id="GO:0004176">
    <property type="term" value="F:ATP-dependent peptidase activity"/>
    <property type="evidence" value="ECO:0007669"/>
    <property type="project" value="InterPro"/>
</dbReference>
<dbReference type="GO" id="GO:0004252">
    <property type="term" value="F:serine-type endopeptidase activity"/>
    <property type="evidence" value="ECO:0007669"/>
    <property type="project" value="InterPro"/>
</dbReference>
<dbReference type="AlphaFoldDB" id="A0A8J5CYW8"/>
<evidence type="ECO:0000259" key="1">
    <source>
        <dbReference type="PROSITE" id="PS51787"/>
    </source>
</evidence>
<dbReference type="Gene3D" id="1.20.58.1480">
    <property type="match status" value="1"/>
</dbReference>
<dbReference type="Pfam" id="PF02190">
    <property type="entry name" value="LON_substr_bdg"/>
    <property type="match status" value="1"/>
</dbReference>
<dbReference type="InterPro" id="IPR003111">
    <property type="entry name" value="Lon_prtase_N"/>
</dbReference>
<keyword evidence="2" id="KW-0378">Hydrolase</keyword>
<dbReference type="GO" id="GO:0005524">
    <property type="term" value="F:ATP binding"/>
    <property type="evidence" value="ECO:0007669"/>
    <property type="project" value="InterPro"/>
</dbReference>
<dbReference type="GO" id="GO:0006508">
    <property type="term" value="P:proteolysis"/>
    <property type="evidence" value="ECO:0007669"/>
    <property type="project" value="UniProtKB-KW"/>
</dbReference>
<accession>A0A8J5CYW8</accession>